<feature type="non-terminal residue" evidence="1">
    <location>
        <position position="96"/>
    </location>
</feature>
<dbReference type="AlphaFoldDB" id="X0U6U3"/>
<gene>
    <name evidence="1" type="ORF">S01H1_39855</name>
</gene>
<proteinExistence type="predicted"/>
<dbReference type="EMBL" id="BARS01025195">
    <property type="protein sequence ID" value="GAG01479.1"/>
    <property type="molecule type" value="Genomic_DNA"/>
</dbReference>
<reference evidence="1" key="1">
    <citation type="journal article" date="2014" name="Front. Microbiol.">
        <title>High frequency of phylogenetically diverse reductive dehalogenase-homologous genes in deep subseafloor sedimentary metagenomes.</title>
        <authorList>
            <person name="Kawai M."/>
            <person name="Futagami T."/>
            <person name="Toyoda A."/>
            <person name="Takaki Y."/>
            <person name="Nishi S."/>
            <person name="Hori S."/>
            <person name="Arai W."/>
            <person name="Tsubouchi T."/>
            <person name="Morono Y."/>
            <person name="Uchiyama I."/>
            <person name="Ito T."/>
            <person name="Fujiyama A."/>
            <person name="Inagaki F."/>
            <person name="Takami H."/>
        </authorList>
    </citation>
    <scope>NUCLEOTIDE SEQUENCE</scope>
    <source>
        <strain evidence="1">Expedition CK06-06</strain>
    </source>
</reference>
<sequence length="96" mass="10202">MKRRLLALATSAALVLAMAAALSGAAGSVYPPPATVRSFDLLPRGWHNFVWTGPSATAPGTALDCIAGDYAIVYRLQSDQTYQRYVPGRTDLSTMA</sequence>
<comment type="caution">
    <text evidence="1">The sequence shown here is derived from an EMBL/GenBank/DDBJ whole genome shotgun (WGS) entry which is preliminary data.</text>
</comment>
<accession>X0U6U3</accession>
<organism evidence="1">
    <name type="scientific">marine sediment metagenome</name>
    <dbReference type="NCBI Taxonomy" id="412755"/>
    <lineage>
        <taxon>unclassified sequences</taxon>
        <taxon>metagenomes</taxon>
        <taxon>ecological metagenomes</taxon>
    </lineage>
</organism>
<evidence type="ECO:0000313" key="1">
    <source>
        <dbReference type="EMBL" id="GAG01479.1"/>
    </source>
</evidence>
<name>X0U6U3_9ZZZZ</name>
<protein>
    <submittedName>
        <fullName evidence="1">Uncharacterized protein</fullName>
    </submittedName>
</protein>